<dbReference type="Pfam" id="PF12257">
    <property type="entry name" value="IML1"/>
    <property type="match status" value="1"/>
</dbReference>
<feature type="region of interest" description="Disordered" evidence="5">
    <location>
        <begin position="1"/>
        <end position="30"/>
    </location>
</feature>
<evidence type="ECO:0000256" key="3">
    <source>
        <dbReference type="ARBA" id="ARBA00018529"/>
    </source>
</evidence>
<dbReference type="GeneID" id="19308230"/>
<dbReference type="InterPro" id="IPR027244">
    <property type="entry name" value="IML1"/>
</dbReference>
<dbReference type="OMA" id="SWMNATP"/>
<feature type="compositionally biased region" description="Low complexity" evidence="5">
    <location>
        <begin position="638"/>
        <end position="668"/>
    </location>
</feature>
<dbReference type="Proteomes" id="UP000030669">
    <property type="component" value="Unassembled WGS sequence"/>
</dbReference>
<dbReference type="OrthoDB" id="39497at2759"/>
<dbReference type="SMART" id="SM00049">
    <property type="entry name" value="DEP"/>
    <property type="match status" value="1"/>
</dbReference>
<feature type="region of interest" description="Disordered" evidence="5">
    <location>
        <begin position="800"/>
        <end position="825"/>
    </location>
</feature>
<dbReference type="InterPro" id="IPR048255">
    <property type="entry name" value="IML1_N"/>
</dbReference>
<reference evidence="7 8" key="1">
    <citation type="journal article" date="2012" name="Science">
        <title>The Paleozoic origin of enzymatic lignin decomposition reconstructed from 31 fungal genomes.</title>
        <authorList>
            <person name="Floudas D."/>
            <person name="Binder M."/>
            <person name="Riley R."/>
            <person name="Barry K."/>
            <person name="Blanchette R.A."/>
            <person name="Henrissat B."/>
            <person name="Martinez A.T."/>
            <person name="Otillar R."/>
            <person name="Spatafora J.W."/>
            <person name="Yadav J.S."/>
            <person name="Aerts A."/>
            <person name="Benoit I."/>
            <person name="Boyd A."/>
            <person name="Carlson A."/>
            <person name="Copeland A."/>
            <person name="Coutinho P.M."/>
            <person name="de Vries R.P."/>
            <person name="Ferreira P."/>
            <person name="Findley K."/>
            <person name="Foster B."/>
            <person name="Gaskell J."/>
            <person name="Glotzer D."/>
            <person name="Gorecki P."/>
            <person name="Heitman J."/>
            <person name="Hesse C."/>
            <person name="Hori C."/>
            <person name="Igarashi K."/>
            <person name="Jurgens J.A."/>
            <person name="Kallen N."/>
            <person name="Kersten P."/>
            <person name="Kohler A."/>
            <person name="Kuees U."/>
            <person name="Kumar T.K.A."/>
            <person name="Kuo A."/>
            <person name="LaButti K."/>
            <person name="Larrondo L.F."/>
            <person name="Lindquist E."/>
            <person name="Ling A."/>
            <person name="Lombard V."/>
            <person name="Lucas S."/>
            <person name="Lundell T."/>
            <person name="Martin R."/>
            <person name="McLaughlin D.J."/>
            <person name="Morgenstern I."/>
            <person name="Morin E."/>
            <person name="Murat C."/>
            <person name="Nagy L.G."/>
            <person name="Nolan M."/>
            <person name="Ohm R.A."/>
            <person name="Patyshakuliyeva A."/>
            <person name="Rokas A."/>
            <person name="Ruiz-Duenas F.J."/>
            <person name="Sabat G."/>
            <person name="Salamov A."/>
            <person name="Samejima M."/>
            <person name="Schmutz J."/>
            <person name="Slot J.C."/>
            <person name="St John F."/>
            <person name="Stenlid J."/>
            <person name="Sun H."/>
            <person name="Sun S."/>
            <person name="Syed K."/>
            <person name="Tsang A."/>
            <person name="Wiebenga A."/>
            <person name="Young D."/>
            <person name="Pisabarro A."/>
            <person name="Eastwood D.C."/>
            <person name="Martin F."/>
            <person name="Cullen D."/>
            <person name="Grigoriev I.V."/>
            <person name="Hibbett D.S."/>
        </authorList>
    </citation>
    <scope>NUCLEOTIDE SEQUENCE [LARGE SCALE GENOMIC DNA]</scope>
    <source>
        <strain evidence="7 8">ATCC 11539</strain>
    </source>
</reference>
<dbReference type="RefSeq" id="XP_007863270.1">
    <property type="nucleotide sequence ID" value="XM_007865079.1"/>
</dbReference>
<organism evidence="7 8">
    <name type="scientific">Gloeophyllum trabeum (strain ATCC 11539 / FP-39264 / Madison 617)</name>
    <name type="common">Brown rot fungus</name>
    <dbReference type="NCBI Taxonomy" id="670483"/>
    <lineage>
        <taxon>Eukaryota</taxon>
        <taxon>Fungi</taxon>
        <taxon>Dikarya</taxon>
        <taxon>Basidiomycota</taxon>
        <taxon>Agaricomycotina</taxon>
        <taxon>Agaricomycetes</taxon>
        <taxon>Gloeophyllales</taxon>
        <taxon>Gloeophyllaceae</taxon>
        <taxon>Gloeophyllum</taxon>
    </lineage>
</organism>
<dbReference type="GO" id="GO:1990130">
    <property type="term" value="C:GATOR1 complex"/>
    <property type="evidence" value="ECO:0007669"/>
    <property type="project" value="TreeGrafter"/>
</dbReference>
<dbReference type="eggNOG" id="KOG3572">
    <property type="taxonomic scope" value="Eukaryota"/>
</dbReference>
<dbReference type="Gene3D" id="1.10.10.10">
    <property type="entry name" value="Winged helix-like DNA-binding domain superfamily/Winged helix DNA-binding domain"/>
    <property type="match status" value="1"/>
</dbReference>
<dbReference type="PROSITE" id="PS50186">
    <property type="entry name" value="DEP"/>
    <property type="match status" value="1"/>
</dbReference>
<feature type="region of interest" description="Disordered" evidence="5">
    <location>
        <begin position="1260"/>
        <end position="1291"/>
    </location>
</feature>
<evidence type="ECO:0000256" key="2">
    <source>
        <dbReference type="ARBA" id="ARBA00005643"/>
    </source>
</evidence>
<feature type="region of interest" description="Disordered" evidence="5">
    <location>
        <begin position="699"/>
        <end position="757"/>
    </location>
</feature>
<dbReference type="GO" id="GO:0005774">
    <property type="term" value="C:vacuolar membrane"/>
    <property type="evidence" value="ECO:0007669"/>
    <property type="project" value="UniProtKB-SubCell"/>
</dbReference>
<dbReference type="HOGENOM" id="CLU_000935_1_0_1"/>
<dbReference type="GO" id="GO:0005096">
    <property type="term" value="F:GTPase activator activity"/>
    <property type="evidence" value="ECO:0007669"/>
    <property type="project" value="InterPro"/>
</dbReference>
<evidence type="ECO:0000256" key="4">
    <source>
        <dbReference type="ARBA" id="ARBA00021881"/>
    </source>
</evidence>
<dbReference type="KEGG" id="gtr:GLOTRDRAFT_71903"/>
<gene>
    <name evidence="7" type="ORF">GLOTRDRAFT_71903</name>
</gene>
<dbReference type="GO" id="GO:1904262">
    <property type="term" value="P:negative regulation of TORC1 signaling"/>
    <property type="evidence" value="ECO:0007669"/>
    <property type="project" value="TreeGrafter"/>
</dbReference>
<feature type="region of interest" description="Disordered" evidence="5">
    <location>
        <begin position="603"/>
        <end position="685"/>
    </location>
</feature>
<dbReference type="CDD" id="cd04449">
    <property type="entry name" value="DEP_DEPDC5-like"/>
    <property type="match status" value="1"/>
</dbReference>
<evidence type="ECO:0000256" key="1">
    <source>
        <dbReference type="ARBA" id="ARBA00004148"/>
    </source>
</evidence>
<dbReference type="InterPro" id="IPR000591">
    <property type="entry name" value="DEP_dom"/>
</dbReference>
<evidence type="ECO:0000313" key="8">
    <source>
        <dbReference type="Proteomes" id="UP000030669"/>
    </source>
</evidence>
<comment type="similarity">
    <text evidence="2">Belongs to the IML1 family.</text>
</comment>
<dbReference type="GO" id="GO:0010508">
    <property type="term" value="P:positive regulation of autophagy"/>
    <property type="evidence" value="ECO:0007669"/>
    <property type="project" value="TreeGrafter"/>
</dbReference>
<sequence length="1538" mass="173221">MSSSRAESQQPQFNRRRSNTASSLFRGPPATPLKVGDKKVFTTWVYDPKDTPTVIFNHTLWPGVAEGDMFSVRSPSADDASGFFFIASKDEGSVKPQLQISIPRHVADTFGLRNNGEVLLTKVDKDKCSADHIEFIFQDQYLGRNDMWRLGKQLVGQCIYVEQEVSFIGAPAAKIEAIYVDGNKVSAAYVTAATKAIFRSLTARATIFIQVCRELWEFAGDGERYYEKIVHSFLPALFNKWREAGTNHIVTIVLISRVYYDSSETEYAAGPLRRDDDGNWYKDFYKIITDLEVIYDWKPTLIDLKNSFWAFQRDILLTHHYHRALVGMPSQSSENPLDQVRLVGRLSCAHDGPILEAINLGLNPTETHYIDRSLSLTGSSTILITPGTGYFRVSKQLLRLTTMRMLDQGFGLDLVSLAKPPLHQSPIFSFSGTEPELRSEREGRLGARIIDPLWGGDDALADSPGRERTTFWWDPFWMSVSFWDKQMDLPFREDRFIARAKMYEVEMLGLLDHDVLSSIEVPYLPEQRMQASTPSSEAGPDNKLTKQEADLFDQNVFSFHREPKPTTTGRNSLASSLSGTVVAPSSLRSSVISQRSSMISQAALSTSGRFQTIEESPLRATRDLPSGQFSESEHPTPLVSLSGLSSSPSQASILSTQSTASASTMSSTNPDGRPRRPGSTRSVLSSKFSAPSWLFNAFRSGPSHPQTSPVSAPGVSTSHTGTPVSTPKATDATSSTPTSTSTVSRPPKPVSIRNNPSGRVMMNRALEEDVYGLARNRSSPVNTPPRDDATFGRRNTAISLTIGPMSSSPSFRTNPSRPRSSVAPSQSILARRWEHMFPHPLYKHDIKWGSMTTPGCLPLTTEYFPSASDLEASYDLHDYETYIDPSEIKSYLVKPPPPSNSPDQERRAWALMIMRVMAAVRLAQGFQFILQPARNKDEDIPNPLRRTHSFMTEEETVPRVRGASEVLVSPEEPVYLSMSNEIHRISYNGEAVQIRRYVRRLPPIRPFQYQCLIWPKLGVGYTELKTSFVSHGLENYLWNRLDMVVAGFEPQFNESLRYWRTRFVVIPTPESPSASIGPAGEKLNEEETRLLGMDKLAEMFTRLRWRPPEDKNNAVTPVRFLPTDLGPTACLFDDHLIAQLDEIHAKGPLRKKKVERDIASMSIANIAKAMREEDGVPIKDRWWHGRRYTSVFTGAEFISWLLREFRDVSTREQGAEIGQKLMEQGLLEHARGAHGFLDGHYFYQLKGEFAVPMTPRNSWFRPSRHVSNPEDSGPRAGHYPGSTAKGLSPRKGKKRLILSQSMVIDIDPAKRSDQAECVVLHHDIIHNPATCFHFELHWIGTTARCIEDTLRQWSRTIERYGLKLVEAYVGQIADIRDRNAFQSCFPIRPVVPSPFVPGLERRVPEGTQTAYYFEYALLKRFGFVLDIEAAHLYPEQIDVVYSYRRSPFNYSQFIHRTGVAFVQVLGKSQGFLFLTNRLMAPGRMGTLKSKEQGPAVAAEELRVKLHAFCQDRQQLNKFYDEELAQLTEVPEEPPPLSI</sequence>
<comment type="subcellular location">
    <subcellularLocation>
        <location evidence="1">Vacuole membrane</location>
        <topology evidence="1">Peripheral membrane protein</topology>
    </subcellularLocation>
</comment>
<proteinExistence type="inferred from homology"/>
<name>S7QF52_GLOTA</name>
<protein>
    <recommendedName>
        <fullName evidence="3">Vacuolar membrane-associated protein IML1</fullName>
    </recommendedName>
    <alternativeName>
        <fullName evidence="4">Vacuolar membrane-associated protein iml1</fullName>
    </alternativeName>
</protein>
<dbReference type="EMBL" id="KB469298">
    <property type="protein sequence ID" value="EPQ57958.1"/>
    <property type="molecule type" value="Genomic_DNA"/>
</dbReference>
<accession>S7QF52</accession>
<keyword evidence="8" id="KW-1185">Reference proteome</keyword>
<evidence type="ECO:0000256" key="5">
    <source>
        <dbReference type="SAM" id="MobiDB-lite"/>
    </source>
</evidence>
<feature type="domain" description="DEP" evidence="6">
    <location>
        <begin position="1172"/>
        <end position="1247"/>
    </location>
</feature>
<feature type="compositionally biased region" description="Polar residues" evidence="5">
    <location>
        <begin position="603"/>
        <end position="614"/>
    </location>
</feature>
<dbReference type="SUPFAM" id="SSF46785">
    <property type="entry name" value="Winged helix' DNA-binding domain"/>
    <property type="match status" value="1"/>
</dbReference>
<dbReference type="InterPro" id="IPR036390">
    <property type="entry name" value="WH_DNA-bd_sf"/>
</dbReference>
<dbReference type="PANTHER" id="PTHR13179:SF8">
    <property type="entry name" value="GATOR COMPLEX PROTEIN DEPDC5"/>
    <property type="match status" value="1"/>
</dbReference>
<evidence type="ECO:0000313" key="7">
    <source>
        <dbReference type="EMBL" id="EPQ57958.1"/>
    </source>
</evidence>
<evidence type="ECO:0000259" key="6">
    <source>
        <dbReference type="PROSITE" id="PS50186"/>
    </source>
</evidence>
<feature type="compositionally biased region" description="Polar residues" evidence="5">
    <location>
        <begin position="1"/>
        <end position="23"/>
    </location>
</feature>
<feature type="compositionally biased region" description="Polar residues" evidence="5">
    <location>
        <begin position="703"/>
        <end position="724"/>
    </location>
</feature>
<feature type="compositionally biased region" description="Low complexity" evidence="5">
    <location>
        <begin position="725"/>
        <end position="745"/>
    </location>
</feature>
<dbReference type="PANTHER" id="PTHR13179">
    <property type="entry name" value="DEP DOMAIN CONTAINING PROTEIN 5"/>
    <property type="match status" value="1"/>
</dbReference>
<dbReference type="InterPro" id="IPR036388">
    <property type="entry name" value="WH-like_DNA-bd_sf"/>
</dbReference>
<dbReference type="GO" id="GO:0035556">
    <property type="term" value="P:intracellular signal transduction"/>
    <property type="evidence" value="ECO:0007669"/>
    <property type="project" value="InterPro"/>
</dbReference>
<dbReference type="Pfam" id="PF00610">
    <property type="entry name" value="DEP"/>
    <property type="match status" value="1"/>
</dbReference>
<dbReference type="STRING" id="670483.S7QF52"/>